<proteinExistence type="predicted"/>
<dbReference type="InterPro" id="IPR017452">
    <property type="entry name" value="GPCR_Rhodpsn_7TM"/>
</dbReference>
<keyword evidence="3 5" id="KW-1133">Transmembrane helix</keyword>
<evidence type="ECO:0000313" key="9">
    <source>
        <dbReference type="Proteomes" id="UP000663860"/>
    </source>
</evidence>
<dbReference type="EMBL" id="CAJOBB010006208">
    <property type="protein sequence ID" value="CAF4154194.1"/>
    <property type="molecule type" value="Genomic_DNA"/>
</dbReference>
<gene>
    <name evidence="7" type="ORF">IZO911_LOCUS6037</name>
    <name evidence="8" type="ORF">KXQ929_LOCUS37435</name>
</gene>
<feature type="transmembrane region" description="Helical" evidence="5">
    <location>
        <begin position="16"/>
        <end position="36"/>
    </location>
</feature>
<organism evidence="7 9">
    <name type="scientific">Adineta steineri</name>
    <dbReference type="NCBI Taxonomy" id="433720"/>
    <lineage>
        <taxon>Eukaryota</taxon>
        <taxon>Metazoa</taxon>
        <taxon>Spiralia</taxon>
        <taxon>Gnathifera</taxon>
        <taxon>Rotifera</taxon>
        <taxon>Eurotatoria</taxon>
        <taxon>Bdelloidea</taxon>
        <taxon>Adinetida</taxon>
        <taxon>Adinetidae</taxon>
        <taxon>Adineta</taxon>
    </lineage>
</organism>
<dbReference type="Proteomes" id="UP000663868">
    <property type="component" value="Unassembled WGS sequence"/>
</dbReference>
<keyword evidence="4 5" id="KW-0472">Membrane</keyword>
<dbReference type="InterPro" id="IPR052954">
    <property type="entry name" value="GPCR-Ligand_Int"/>
</dbReference>
<evidence type="ECO:0000256" key="4">
    <source>
        <dbReference type="ARBA" id="ARBA00023136"/>
    </source>
</evidence>
<comment type="caution">
    <text evidence="7">The sequence shown here is derived from an EMBL/GenBank/DDBJ whole genome shotgun (WGS) entry which is preliminary data.</text>
</comment>
<feature type="transmembrane region" description="Helical" evidence="5">
    <location>
        <begin position="48"/>
        <end position="70"/>
    </location>
</feature>
<evidence type="ECO:0000313" key="8">
    <source>
        <dbReference type="EMBL" id="CAF4154194.1"/>
    </source>
</evidence>
<dbReference type="SUPFAM" id="SSF81321">
    <property type="entry name" value="Family A G protein-coupled receptor-like"/>
    <property type="match status" value="1"/>
</dbReference>
<evidence type="ECO:0000256" key="2">
    <source>
        <dbReference type="ARBA" id="ARBA00022692"/>
    </source>
</evidence>
<dbReference type="PANTHER" id="PTHR46641">
    <property type="entry name" value="FMRFAMIDE RECEPTOR-RELATED"/>
    <property type="match status" value="1"/>
</dbReference>
<feature type="transmembrane region" description="Helical" evidence="5">
    <location>
        <begin position="223"/>
        <end position="248"/>
    </location>
</feature>
<reference evidence="7" key="1">
    <citation type="submission" date="2021-02" db="EMBL/GenBank/DDBJ databases">
        <authorList>
            <person name="Nowell W R."/>
        </authorList>
    </citation>
    <scope>NUCLEOTIDE SEQUENCE</scope>
</reference>
<keyword evidence="2 5" id="KW-0812">Transmembrane</keyword>
<name>A0A813RRB6_9BILA</name>
<feature type="transmembrane region" description="Helical" evidence="5">
    <location>
        <begin position="90"/>
        <end position="113"/>
    </location>
</feature>
<evidence type="ECO:0000259" key="6">
    <source>
        <dbReference type="PROSITE" id="PS50262"/>
    </source>
</evidence>
<evidence type="ECO:0000256" key="3">
    <source>
        <dbReference type="ARBA" id="ARBA00022989"/>
    </source>
</evidence>
<comment type="subcellular location">
    <subcellularLocation>
        <location evidence="1">Membrane</location>
    </subcellularLocation>
</comment>
<feature type="transmembrane region" description="Helical" evidence="5">
    <location>
        <begin position="165"/>
        <end position="191"/>
    </location>
</feature>
<protein>
    <recommendedName>
        <fullName evidence="6">G-protein coupled receptors family 1 profile domain-containing protein</fullName>
    </recommendedName>
</protein>
<evidence type="ECO:0000256" key="1">
    <source>
        <dbReference type="ARBA" id="ARBA00004370"/>
    </source>
</evidence>
<dbReference type="EMBL" id="CAJNOE010000037">
    <property type="protein sequence ID" value="CAF0784510.1"/>
    <property type="molecule type" value="Genomic_DNA"/>
</dbReference>
<dbReference type="GO" id="GO:0016020">
    <property type="term" value="C:membrane"/>
    <property type="evidence" value="ECO:0007669"/>
    <property type="project" value="UniProtKB-SubCell"/>
</dbReference>
<feature type="transmembrane region" description="Helical" evidence="5">
    <location>
        <begin position="134"/>
        <end position="153"/>
    </location>
</feature>
<feature type="domain" description="G-protein coupled receptors family 1 profile" evidence="6">
    <location>
        <begin position="28"/>
        <end position="289"/>
    </location>
</feature>
<dbReference type="PANTHER" id="PTHR46641:SF18">
    <property type="entry name" value="G-PROTEIN COUPLED RECEPTORS FAMILY 1 PROFILE DOMAIN-CONTAINING PROTEIN"/>
    <property type="match status" value="1"/>
</dbReference>
<dbReference type="PROSITE" id="PS50262">
    <property type="entry name" value="G_PROTEIN_RECEP_F1_2"/>
    <property type="match status" value="1"/>
</dbReference>
<dbReference type="Gene3D" id="1.20.1070.10">
    <property type="entry name" value="Rhodopsin 7-helix transmembrane proteins"/>
    <property type="match status" value="1"/>
</dbReference>
<evidence type="ECO:0000313" key="7">
    <source>
        <dbReference type="EMBL" id="CAF0784510.1"/>
    </source>
</evidence>
<accession>A0A813RRB6</accession>
<dbReference type="Proteomes" id="UP000663860">
    <property type="component" value="Unassembled WGS sequence"/>
</dbReference>
<sequence length="341" mass="39040">MSLSSLAVIQQAMTRYVLPITLGLGNVGNIILIVFFSQKNHRMNSCSLYLLVAAFFGIVGGNCGVIPYVVALYFPDPFNKFLVLCRLRLYIIYISAMSFRSMIVLATVDRFALSSSRPSFRALNSFIIAQRATISIFIIWVIAGFHLLIWPTIQNDRCLVYGVYGFTYSIIQLITLGLLPTILMIIFGTLLKKNLYQSRARVHHVARQAINLNTTAFRKRDRFLIVLVYTEIFLTFIFTFPYASYAIYMALTNNIPNKSVERLQIESFAFFFTVSFLLYLGNSTTFYGYMATSKTFRREVKNMLLRFVGRRPTIIDHEPAENNMPIHTTNQTRSIISNIPH</sequence>
<dbReference type="AlphaFoldDB" id="A0A813RRB6"/>
<feature type="transmembrane region" description="Helical" evidence="5">
    <location>
        <begin position="268"/>
        <end position="289"/>
    </location>
</feature>
<evidence type="ECO:0000256" key="5">
    <source>
        <dbReference type="SAM" id="Phobius"/>
    </source>
</evidence>